<dbReference type="Proteomes" id="UP000694420">
    <property type="component" value="Unplaced"/>
</dbReference>
<reference evidence="5" key="2">
    <citation type="submission" date="2025-09" db="UniProtKB">
        <authorList>
            <consortium name="Ensembl"/>
        </authorList>
    </citation>
    <scope>IDENTIFICATION</scope>
</reference>
<dbReference type="GO" id="GO:0005826">
    <property type="term" value="C:actomyosin contractile ring"/>
    <property type="evidence" value="ECO:0007669"/>
    <property type="project" value="TreeGrafter"/>
</dbReference>
<gene>
    <name evidence="5" type="primary">RTKN</name>
</gene>
<dbReference type="PROSITE" id="PS50003">
    <property type="entry name" value="PH_DOMAIN"/>
    <property type="match status" value="1"/>
</dbReference>
<feature type="domain" description="REM-1" evidence="4">
    <location>
        <begin position="2"/>
        <end position="80"/>
    </location>
</feature>
<dbReference type="GO" id="GO:0007165">
    <property type="term" value="P:signal transduction"/>
    <property type="evidence" value="ECO:0007669"/>
    <property type="project" value="InterPro"/>
</dbReference>
<dbReference type="SMART" id="SM00742">
    <property type="entry name" value="Hr1"/>
    <property type="match status" value="1"/>
</dbReference>
<evidence type="ECO:0000256" key="2">
    <source>
        <dbReference type="SAM" id="MobiDB-lite"/>
    </source>
</evidence>
<dbReference type="SMART" id="SM00233">
    <property type="entry name" value="PH"/>
    <property type="match status" value="1"/>
</dbReference>
<dbReference type="GO" id="GO:0031106">
    <property type="term" value="P:septin ring organization"/>
    <property type="evidence" value="ECO:0007669"/>
    <property type="project" value="TreeGrafter"/>
</dbReference>
<feature type="domain" description="PH" evidence="3">
    <location>
        <begin position="292"/>
        <end position="398"/>
    </location>
</feature>
<dbReference type="GO" id="GO:0000281">
    <property type="term" value="P:mitotic cytokinesis"/>
    <property type="evidence" value="ECO:0007669"/>
    <property type="project" value="TreeGrafter"/>
</dbReference>
<dbReference type="InterPro" id="IPR051364">
    <property type="entry name" value="Cytokinesis/Rho-signaling"/>
</dbReference>
<dbReference type="Pfam" id="PF00169">
    <property type="entry name" value="PH"/>
    <property type="match status" value="1"/>
</dbReference>
<evidence type="ECO:0000259" key="4">
    <source>
        <dbReference type="PROSITE" id="PS51860"/>
    </source>
</evidence>
<keyword evidence="1" id="KW-0175">Coiled coil</keyword>
<dbReference type="GO" id="GO:0000915">
    <property type="term" value="P:actomyosin contractile ring assembly"/>
    <property type="evidence" value="ECO:0007669"/>
    <property type="project" value="TreeGrafter"/>
</dbReference>
<feature type="region of interest" description="Disordered" evidence="2">
    <location>
        <begin position="579"/>
        <end position="623"/>
    </location>
</feature>
<dbReference type="PANTHER" id="PTHR21538">
    <property type="entry name" value="ANILLIN/RHOTEKIN RTKN"/>
    <property type="match status" value="1"/>
</dbReference>
<sequence>MAWGRQRLQGGRCIRGLRGDTDIQKKIDHEIRMREGACKLLAACTQREQALEATKSLLVCNSRILAYMSELQRMKEVGCPAAAPSASQVGAGGGGAHAAPAPPLTALRPHPDLRIPLMWKDTEYFKNKGELHRCAVFCLLHLGVEIYDTEMVLVDRTLTDICFENAVTEAGPDFELRVELYSAALEEEAALGSAPKKLASKLSSSLGRSSGKRLRAALDGAPGSPLSNGGSSALLGPKYHLLAHTVLSLADVQDGFRTHDLAVTCSEESSFWLPLYGSMCCRLAAQPRCMAAQVTCGFLRLQQAGEPQSWARLYCVLRGTNLLCYRRPQDAEGQEEPALTIAVNKETRIRAAEREPGGARHCVSVTNRYGADEVTHTLLAESRADVQRWMEAFWQHFYDMSQWKQCCEELMRIEVPSPRRPPAPLPKQGSLYHEMGERGHGVGHGDRDGARSVALLSALPLAPLRDAASLSASSCSLCHSGSAPLRLQRCPAPPGRPPPARGSCCRITPSRRRSALCSPPITVTGDVAGPPGCPHHGPRPLASATSRSRSVQAPPGSGNVPAAAPIPAVRRIPTLGMSQLQDMSRPGLDAAPGHILSPGLSPRERRPGQGGVPALELSWPRSG</sequence>
<evidence type="ECO:0000313" key="6">
    <source>
        <dbReference type="Proteomes" id="UP000694420"/>
    </source>
</evidence>
<dbReference type="CDD" id="cd13249">
    <property type="entry name" value="PH_rhotekin2"/>
    <property type="match status" value="1"/>
</dbReference>
<name>A0A8C6YR56_NOTPE</name>
<protein>
    <submittedName>
        <fullName evidence="5">Rhotekin</fullName>
    </submittedName>
</protein>
<dbReference type="SUPFAM" id="SSF50729">
    <property type="entry name" value="PH domain-like"/>
    <property type="match status" value="1"/>
</dbReference>
<dbReference type="PANTHER" id="PTHR21538:SF19">
    <property type="entry name" value="RHOTEKIN"/>
    <property type="match status" value="1"/>
</dbReference>
<dbReference type="Pfam" id="PF08174">
    <property type="entry name" value="Anillin"/>
    <property type="match status" value="1"/>
</dbReference>
<evidence type="ECO:0000256" key="1">
    <source>
        <dbReference type="PROSITE-ProRule" id="PRU01207"/>
    </source>
</evidence>
<evidence type="ECO:0000259" key="3">
    <source>
        <dbReference type="PROSITE" id="PS50003"/>
    </source>
</evidence>
<dbReference type="Gene3D" id="2.30.29.30">
    <property type="entry name" value="Pleckstrin-homology domain (PH domain)/Phosphotyrosine-binding domain (PTB)"/>
    <property type="match status" value="1"/>
</dbReference>
<dbReference type="InterPro" id="IPR011993">
    <property type="entry name" value="PH-like_dom_sf"/>
</dbReference>
<accession>A0A8C6YR56</accession>
<dbReference type="AlphaFoldDB" id="A0A8C6YR56"/>
<proteinExistence type="predicted"/>
<dbReference type="Ensembl" id="ENSNPET00000001178.1">
    <property type="protein sequence ID" value="ENSNPEP00000001157.1"/>
    <property type="gene ID" value="ENSNPEG00000000777.1"/>
</dbReference>
<keyword evidence="6" id="KW-1185">Reference proteome</keyword>
<dbReference type="InterPro" id="IPR001849">
    <property type="entry name" value="PH_domain"/>
</dbReference>
<evidence type="ECO:0000313" key="5">
    <source>
        <dbReference type="Ensembl" id="ENSNPEP00000001157.1"/>
    </source>
</evidence>
<dbReference type="PROSITE" id="PS51860">
    <property type="entry name" value="REM_1"/>
    <property type="match status" value="1"/>
</dbReference>
<feature type="region of interest" description="Disordered" evidence="2">
    <location>
        <begin position="526"/>
        <end position="564"/>
    </location>
</feature>
<dbReference type="InterPro" id="IPR011072">
    <property type="entry name" value="HR1_rho-bd"/>
</dbReference>
<dbReference type="InterPro" id="IPR012966">
    <property type="entry name" value="AHD"/>
</dbReference>
<organism evidence="5 6">
    <name type="scientific">Nothoprocta perdicaria</name>
    <name type="common">Chilean tinamou</name>
    <name type="synonym">Crypturus perdicarius</name>
    <dbReference type="NCBI Taxonomy" id="30464"/>
    <lineage>
        <taxon>Eukaryota</taxon>
        <taxon>Metazoa</taxon>
        <taxon>Chordata</taxon>
        <taxon>Craniata</taxon>
        <taxon>Vertebrata</taxon>
        <taxon>Euteleostomi</taxon>
        <taxon>Archelosauria</taxon>
        <taxon>Archosauria</taxon>
        <taxon>Dinosauria</taxon>
        <taxon>Saurischia</taxon>
        <taxon>Theropoda</taxon>
        <taxon>Coelurosauria</taxon>
        <taxon>Aves</taxon>
        <taxon>Palaeognathae</taxon>
        <taxon>Tinamiformes</taxon>
        <taxon>Tinamidae</taxon>
        <taxon>Nothoprocta</taxon>
    </lineage>
</organism>
<reference evidence="5" key="1">
    <citation type="submission" date="2025-08" db="UniProtKB">
        <authorList>
            <consortium name="Ensembl"/>
        </authorList>
    </citation>
    <scope>IDENTIFICATION</scope>
</reference>
<dbReference type="GO" id="GO:0005095">
    <property type="term" value="F:GTPase inhibitor activity"/>
    <property type="evidence" value="ECO:0007669"/>
    <property type="project" value="TreeGrafter"/>
</dbReference>